<dbReference type="PANTHER" id="PTHR23360:SF5">
    <property type="entry name" value="G-PROTEIN COUPLED RECEPTORS FAMILY 1 PROFILE DOMAIN-CONTAINING PROTEIN"/>
    <property type="match status" value="1"/>
</dbReference>
<dbReference type="GO" id="GO:0004930">
    <property type="term" value="F:G protein-coupled receptor activity"/>
    <property type="evidence" value="ECO:0007669"/>
    <property type="project" value="InterPro"/>
</dbReference>
<feature type="non-terminal residue" evidence="7">
    <location>
        <position position="165"/>
    </location>
</feature>
<evidence type="ECO:0000256" key="5">
    <source>
        <dbReference type="SAM" id="Phobius"/>
    </source>
</evidence>
<name>A0AAV5TJA3_9BILA</name>
<reference evidence="7" key="1">
    <citation type="submission" date="2023-10" db="EMBL/GenBank/DDBJ databases">
        <title>Genome assembly of Pristionchus species.</title>
        <authorList>
            <person name="Yoshida K."/>
            <person name="Sommer R.J."/>
        </authorList>
    </citation>
    <scope>NUCLEOTIDE SEQUENCE</scope>
    <source>
        <strain evidence="7">RS0144</strain>
    </source>
</reference>
<dbReference type="SUPFAM" id="SSF81321">
    <property type="entry name" value="Family A G protein-coupled receptor-like"/>
    <property type="match status" value="1"/>
</dbReference>
<feature type="non-terminal residue" evidence="7">
    <location>
        <position position="1"/>
    </location>
</feature>
<sequence length="165" mass="19079">CIILQIIPSFGLPAGLFLVLLIGIDRLLSVYFPIFYKFKNVRRYLMYHGLAIICYALLQYSFAYVYFEDRNVICGPPEIYQGKAKALWGSLSFTVIILSVILYYAVWRKLKNTPSMANDHRLFRSILAIMGVLILGWLLTITMFVLVVFLLDWRGLFSNIHLQSL</sequence>
<dbReference type="Pfam" id="PF10320">
    <property type="entry name" value="7TM_GPCR_Srsx"/>
    <property type="match status" value="1"/>
</dbReference>
<feature type="transmembrane region" description="Helical" evidence="5">
    <location>
        <begin position="6"/>
        <end position="24"/>
    </location>
</feature>
<keyword evidence="4 5" id="KW-0472">Membrane</keyword>
<dbReference type="InterPro" id="IPR019424">
    <property type="entry name" value="7TM_GPCR_Srsx"/>
</dbReference>
<feature type="transmembrane region" description="Helical" evidence="5">
    <location>
        <begin position="45"/>
        <end position="67"/>
    </location>
</feature>
<dbReference type="Proteomes" id="UP001432027">
    <property type="component" value="Unassembled WGS sequence"/>
</dbReference>
<proteinExistence type="predicted"/>
<dbReference type="InterPro" id="IPR000276">
    <property type="entry name" value="GPCR_Rhodpsn"/>
</dbReference>
<feature type="transmembrane region" description="Helical" evidence="5">
    <location>
        <begin position="126"/>
        <end position="151"/>
    </location>
</feature>
<evidence type="ECO:0000259" key="6">
    <source>
        <dbReference type="PROSITE" id="PS50262"/>
    </source>
</evidence>
<keyword evidence="3 5" id="KW-1133">Transmembrane helix</keyword>
<gene>
    <name evidence="7" type="ORF">PENTCL1PPCAC_16658</name>
</gene>
<dbReference type="PROSITE" id="PS50262">
    <property type="entry name" value="G_PROTEIN_RECEP_F1_2"/>
    <property type="match status" value="1"/>
</dbReference>
<dbReference type="InterPro" id="IPR017452">
    <property type="entry name" value="GPCR_Rhodpsn_7TM"/>
</dbReference>
<dbReference type="Gene3D" id="1.20.1070.10">
    <property type="entry name" value="Rhodopsin 7-helix transmembrane proteins"/>
    <property type="match status" value="1"/>
</dbReference>
<dbReference type="EMBL" id="BTSX01000004">
    <property type="protein sequence ID" value="GMS94483.1"/>
    <property type="molecule type" value="Genomic_DNA"/>
</dbReference>
<dbReference type="AlphaFoldDB" id="A0AAV5TJA3"/>
<evidence type="ECO:0000256" key="2">
    <source>
        <dbReference type="ARBA" id="ARBA00022692"/>
    </source>
</evidence>
<protein>
    <recommendedName>
        <fullName evidence="6">G-protein coupled receptors family 1 profile domain-containing protein</fullName>
    </recommendedName>
</protein>
<feature type="transmembrane region" description="Helical" evidence="5">
    <location>
        <begin position="87"/>
        <end position="106"/>
    </location>
</feature>
<keyword evidence="8" id="KW-1185">Reference proteome</keyword>
<comment type="caution">
    <text evidence="7">The sequence shown here is derived from an EMBL/GenBank/DDBJ whole genome shotgun (WGS) entry which is preliminary data.</text>
</comment>
<dbReference type="SMART" id="SM01381">
    <property type="entry name" value="7TM_GPCR_Srsx"/>
    <property type="match status" value="1"/>
</dbReference>
<evidence type="ECO:0000313" key="7">
    <source>
        <dbReference type="EMBL" id="GMS94483.1"/>
    </source>
</evidence>
<comment type="subcellular location">
    <subcellularLocation>
        <location evidence="1">Membrane</location>
    </subcellularLocation>
</comment>
<organism evidence="7 8">
    <name type="scientific">Pristionchus entomophagus</name>
    <dbReference type="NCBI Taxonomy" id="358040"/>
    <lineage>
        <taxon>Eukaryota</taxon>
        <taxon>Metazoa</taxon>
        <taxon>Ecdysozoa</taxon>
        <taxon>Nematoda</taxon>
        <taxon>Chromadorea</taxon>
        <taxon>Rhabditida</taxon>
        <taxon>Rhabditina</taxon>
        <taxon>Diplogasteromorpha</taxon>
        <taxon>Diplogasteroidea</taxon>
        <taxon>Neodiplogasteridae</taxon>
        <taxon>Pristionchus</taxon>
    </lineage>
</organism>
<dbReference type="GO" id="GO:0016020">
    <property type="term" value="C:membrane"/>
    <property type="evidence" value="ECO:0007669"/>
    <property type="project" value="UniProtKB-SubCell"/>
</dbReference>
<evidence type="ECO:0000256" key="1">
    <source>
        <dbReference type="ARBA" id="ARBA00004370"/>
    </source>
</evidence>
<dbReference type="PANTHER" id="PTHR23360">
    <property type="entry name" value="G-PROTEIN COUPLED RECEPTORS FAMILY 1 PROFILE DOMAIN-CONTAINING PROTEIN-RELATED"/>
    <property type="match status" value="1"/>
</dbReference>
<feature type="domain" description="G-protein coupled receptors family 1 profile" evidence="6">
    <location>
        <begin position="1"/>
        <end position="165"/>
    </location>
</feature>
<dbReference type="InterPro" id="IPR047130">
    <property type="entry name" value="7TM_GPCR_Srsx_nematod"/>
</dbReference>
<evidence type="ECO:0000313" key="8">
    <source>
        <dbReference type="Proteomes" id="UP001432027"/>
    </source>
</evidence>
<evidence type="ECO:0000256" key="4">
    <source>
        <dbReference type="ARBA" id="ARBA00023136"/>
    </source>
</evidence>
<accession>A0AAV5TJA3</accession>
<keyword evidence="2 5" id="KW-0812">Transmembrane</keyword>
<evidence type="ECO:0000256" key="3">
    <source>
        <dbReference type="ARBA" id="ARBA00022989"/>
    </source>
</evidence>